<dbReference type="Pfam" id="PF00035">
    <property type="entry name" value="dsrm"/>
    <property type="match status" value="1"/>
</dbReference>
<feature type="compositionally biased region" description="Basic and acidic residues" evidence="2">
    <location>
        <begin position="73"/>
        <end position="91"/>
    </location>
</feature>
<sequence length="91" mass="10424">MPSNNIWTLRIDPAKNNWLEKLNEWAQIFKTSVDWEVISSTNEDKQIVHSAIPTIRGIRMSDCTGYGSSKKAAKNDAAKKLSDQERLVRYN</sequence>
<proteinExistence type="predicted"/>
<organism evidence="4 5">
    <name type="scientific">Thanatephorus cucumeris (strain AG1-IB / isolate 7/3/14)</name>
    <name type="common">Lettuce bottom rot fungus</name>
    <name type="synonym">Rhizoctonia solani</name>
    <dbReference type="NCBI Taxonomy" id="1108050"/>
    <lineage>
        <taxon>Eukaryota</taxon>
        <taxon>Fungi</taxon>
        <taxon>Dikarya</taxon>
        <taxon>Basidiomycota</taxon>
        <taxon>Agaricomycotina</taxon>
        <taxon>Agaricomycetes</taxon>
        <taxon>Cantharellales</taxon>
        <taxon>Ceratobasidiaceae</taxon>
        <taxon>Rhizoctonia</taxon>
        <taxon>Rhizoctonia solani AG-1</taxon>
    </lineage>
</organism>
<evidence type="ECO:0000313" key="4">
    <source>
        <dbReference type="EMBL" id="CEL61483.1"/>
    </source>
</evidence>
<evidence type="ECO:0000259" key="3">
    <source>
        <dbReference type="PROSITE" id="PS50137"/>
    </source>
</evidence>
<dbReference type="InterPro" id="IPR014720">
    <property type="entry name" value="dsRBD_dom"/>
</dbReference>
<name>A0A0B7FYZ3_THACB</name>
<feature type="region of interest" description="Disordered" evidence="2">
    <location>
        <begin position="68"/>
        <end position="91"/>
    </location>
</feature>
<dbReference type="Gene3D" id="3.30.160.20">
    <property type="match status" value="1"/>
</dbReference>
<evidence type="ECO:0000313" key="5">
    <source>
        <dbReference type="Proteomes" id="UP000059188"/>
    </source>
</evidence>
<dbReference type="Proteomes" id="UP000059188">
    <property type="component" value="Unassembled WGS sequence"/>
</dbReference>
<dbReference type="AlphaFoldDB" id="A0A0B7FYZ3"/>
<dbReference type="OrthoDB" id="3210322at2759"/>
<dbReference type="GO" id="GO:0003723">
    <property type="term" value="F:RNA binding"/>
    <property type="evidence" value="ECO:0007669"/>
    <property type="project" value="UniProtKB-UniRule"/>
</dbReference>
<dbReference type="EMBL" id="LN679156">
    <property type="protein sequence ID" value="CEL61483.1"/>
    <property type="molecule type" value="Genomic_DNA"/>
</dbReference>
<reference evidence="4 5" key="1">
    <citation type="submission" date="2014-11" db="EMBL/GenBank/DDBJ databases">
        <authorList>
            <person name="Wibberg Daniel"/>
        </authorList>
    </citation>
    <scope>NUCLEOTIDE SEQUENCE [LARGE SCALE GENOMIC DNA]</scope>
    <source>
        <strain evidence="4">Rhizoctonia solani AG1-IB 7/3/14</strain>
    </source>
</reference>
<dbReference type="PROSITE" id="PS50137">
    <property type="entry name" value="DS_RBD"/>
    <property type="match status" value="1"/>
</dbReference>
<keyword evidence="1" id="KW-0694">RNA-binding</keyword>
<gene>
    <name evidence="4" type="ORF">RSOLAG1IB_10065</name>
</gene>
<keyword evidence="5" id="KW-1185">Reference proteome</keyword>
<accession>A0A0B7FYZ3</accession>
<evidence type="ECO:0000256" key="2">
    <source>
        <dbReference type="SAM" id="MobiDB-lite"/>
    </source>
</evidence>
<feature type="domain" description="DRBM" evidence="3">
    <location>
        <begin position="17"/>
        <end position="87"/>
    </location>
</feature>
<protein>
    <recommendedName>
        <fullName evidence="3">DRBM domain-containing protein</fullName>
    </recommendedName>
</protein>
<evidence type="ECO:0000256" key="1">
    <source>
        <dbReference type="PROSITE-ProRule" id="PRU00266"/>
    </source>
</evidence>
<dbReference type="SUPFAM" id="SSF54768">
    <property type="entry name" value="dsRNA-binding domain-like"/>
    <property type="match status" value="1"/>
</dbReference>